<evidence type="ECO:0000313" key="3">
    <source>
        <dbReference type="EMBL" id="TPX52116.1"/>
    </source>
</evidence>
<organism evidence="3 4">
    <name type="scientific">Powellomyces hirtus</name>
    <dbReference type="NCBI Taxonomy" id="109895"/>
    <lineage>
        <taxon>Eukaryota</taxon>
        <taxon>Fungi</taxon>
        <taxon>Fungi incertae sedis</taxon>
        <taxon>Chytridiomycota</taxon>
        <taxon>Chytridiomycota incertae sedis</taxon>
        <taxon>Chytridiomycetes</taxon>
        <taxon>Spizellomycetales</taxon>
        <taxon>Powellomycetaceae</taxon>
        <taxon>Powellomyces</taxon>
    </lineage>
</organism>
<protein>
    <recommendedName>
        <fullName evidence="5">Steroid 5-alpha reductase C-terminal domain-containing protein</fullName>
    </recommendedName>
</protein>
<dbReference type="PANTHER" id="PTHR32251:SF23">
    <property type="entry name" value="3-OXO-5-ALPHA-STEROID 4-DEHYDROGENASE (DUF1295)"/>
    <property type="match status" value="1"/>
</dbReference>
<keyword evidence="1" id="KW-0472">Membrane</keyword>
<feature type="transmembrane region" description="Helical" evidence="1">
    <location>
        <begin position="93"/>
        <end position="118"/>
    </location>
</feature>
<dbReference type="AlphaFoldDB" id="A0A507DKR3"/>
<dbReference type="GO" id="GO:0016020">
    <property type="term" value="C:membrane"/>
    <property type="evidence" value="ECO:0007669"/>
    <property type="project" value="TreeGrafter"/>
</dbReference>
<evidence type="ECO:0008006" key="5">
    <source>
        <dbReference type="Google" id="ProtNLM"/>
    </source>
</evidence>
<evidence type="ECO:0000256" key="1">
    <source>
        <dbReference type="SAM" id="Phobius"/>
    </source>
</evidence>
<proteinExistence type="predicted"/>
<accession>A0A507DKR3</accession>
<sequence>MSIPLTLGLWVLTTYTTHILSIVTGNDSWVDRAWSIAPAIYVASLTRWDDPRSVVVAAAVTLWAARLTFNFWRKDGYNPRSEDHRWAYIRSILPGPLYTAFHLVFISIFQNLLLLLIALPAAPPPLPPRASGPQPWCMADTAILIVFSILLALETLADEQQWAYHQLKQATTTTTTTTTTTCSPEHRRHIALGFCTTGVYRYSRHMNFFAEMGIWWCVYAWGVVARPHHHHHWLNPTLVGPLLLTLLFQGSTAFTESISAKKYPAYKIYQQTTSRLIPLWPGPPLNININMNLPAPPPPPRKQQ</sequence>
<keyword evidence="4" id="KW-1185">Reference proteome</keyword>
<dbReference type="Proteomes" id="UP000318582">
    <property type="component" value="Unassembled WGS sequence"/>
</dbReference>
<dbReference type="EMBL" id="QEAQ01000432">
    <property type="protein sequence ID" value="TPX52116.1"/>
    <property type="molecule type" value="Genomic_DNA"/>
</dbReference>
<dbReference type="Pfam" id="PF06966">
    <property type="entry name" value="DUF1295"/>
    <property type="match status" value="1"/>
</dbReference>
<dbReference type="Gene3D" id="1.20.120.1630">
    <property type="match status" value="1"/>
</dbReference>
<dbReference type="PANTHER" id="PTHR32251">
    <property type="entry name" value="3-OXO-5-ALPHA-STEROID 4-DEHYDROGENASE"/>
    <property type="match status" value="1"/>
</dbReference>
<keyword evidence="2" id="KW-0732">Signal</keyword>
<evidence type="ECO:0000313" key="4">
    <source>
        <dbReference type="Proteomes" id="UP000318582"/>
    </source>
</evidence>
<keyword evidence="1" id="KW-1133">Transmembrane helix</keyword>
<feature type="signal peptide" evidence="2">
    <location>
        <begin position="1"/>
        <end position="21"/>
    </location>
</feature>
<evidence type="ECO:0000256" key="2">
    <source>
        <dbReference type="SAM" id="SignalP"/>
    </source>
</evidence>
<feature type="transmembrane region" description="Helical" evidence="1">
    <location>
        <begin position="54"/>
        <end position="72"/>
    </location>
</feature>
<reference evidence="3 4" key="1">
    <citation type="journal article" date="2019" name="Sci. Rep.">
        <title>Comparative genomics of chytrid fungi reveal insights into the obligate biotrophic and pathogenic lifestyle of Synchytrium endobioticum.</title>
        <authorList>
            <person name="van de Vossenberg B.T.L.H."/>
            <person name="Warris S."/>
            <person name="Nguyen H.D.T."/>
            <person name="van Gent-Pelzer M.P.E."/>
            <person name="Joly D.L."/>
            <person name="van de Geest H.C."/>
            <person name="Bonants P.J.M."/>
            <person name="Smith D.S."/>
            <person name="Levesque C.A."/>
            <person name="van der Lee T.A.J."/>
        </authorList>
    </citation>
    <scope>NUCLEOTIDE SEQUENCE [LARGE SCALE GENOMIC DNA]</scope>
    <source>
        <strain evidence="3 4">CBS 809.83</strain>
    </source>
</reference>
<name>A0A507DKR3_9FUNG</name>
<gene>
    <name evidence="3" type="ORF">PhCBS80983_g06519</name>
</gene>
<comment type="caution">
    <text evidence="3">The sequence shown here is derived from an EMBL/GenBank/DDBJ whole genome shotgun (WGS) entry which is preliminary data.</text>
</comment>
<keyword evidence="1" id="KW-0812">Transmembrane</keyword>
<dbReference type="InterPro" id="IPR010721">
    <property type="entry name" value="UstE-like"/>
</dbReference>
<feature type="chain" id="PRO_5021473964" description="Steroid 5-alpha reductase C-terminal domain-containing protein" evidence="2">
    <location>
        <begin position="22"/>
        <end position="304"/>
    </location>
</feature>